<dbReference type="SUPFAM" id="SSF56091">
    <property type="entry name" value="DNA ligase/mRNA capping enzyme, catalytic domain"/>
    <property type="match status" value="1"/>
</dbReference>
<evidence type="ECO:0000256" key="4">
    <source>
        <dbReference type="ARBA" id="ARBA00022598"/>
    </source>
</evidence>
<dbReference type="SMART" id="SM00292">
    <property type="entry name" value="BRCT"/>
    <property type="match status" value="1"/>
</dbReference>
<comment type="cofactor">
    <cofactor evidence="15">
        <name>Mg(2+)</name>
        <dbReference type="ChEBI" id="CHEBI:18420"/>
    </cofactor>
    <cofactor evidence="15">
        <name>Mn(2+)</name>
        <dbReference type="ChEBI" id="CHEBI:29035"/>
    </cofactor>
</comment>
<dbReference type="Pfam" id="PF14520">
    <property type="entry name" value="HHH_5"/>
    <property type="match status" value="1"/>
</dbReference>
<dbReference type="GO" id="GO:0046872">
    <property type="term" value="F:metal ion binding"/>
    <property type="evidence" value="ECO:0007669"/>
    <property type="project" value="UniProtKB-KW"/>
</dbReference>
<dbReference type="InterPro" id="IPR001357">
    <property type="entry name" value="BRCT_dom"/>
</dbReference>
<dbReference type="GO" id="GO:0006281">
    <property type="term" value="P:DNA repair"/>
    <property type="evidence" value="ECO:0007669"/>
    <property type="project" value="UniProtKB-KW"/>
</dbReference>
<dbReference type="EMBL" id="CP019609">
    <property type="protein sequence ID" value="AQP52926.1"/>
    <property type="molecule type" value="Genomic_DNA"/>
</dbReference>
<dbReference type="Proteomes" id="UP000188246">
    <property type="component" value="Chromosome"/>
</dbReference>
<dbReference type="InterPro" id="IPR004150">
    <property type="entry name" value="NAD_DNA_ligase_OB"/>
</dbReference>
<evidence type="ECO:0000256" key="14">
    <source>
        <dbReference type="ARBA" id="ARBA00060881"/>
    </source>
</evidence>
<comment type="catalytic activity">
    <reaction evidence="13 15 16">
        <text>NAD(+) + (deoxyribonucleotide)n-3'-hydroxyl + 5'-phospho-(deoxyribonucleotide)m = (deoxyribonucleotide)n+m + AMP + beta-nicotinamide D-nucleotide.</text>
        <dbReference type="EC" id="6.5.1.2"/>
    </reaction>
</comment>
<dbReference type="RefSeq" id="WP_077275022.1">
    <property type="nucleotide sequence ID" value="NZ_CP019609.1"/>
</dbReference>
<dbReference type="Gene3D" id="6.20.10.30">
    <property type="match status" value="1"/>
</dbReference>
<feature type="active site" description="N6-AMP-lysine intermediate" evidence="15">
    <location>
        <position position="115"/>
    </location>
</feature>
<dbReference type="FunFam" id="1.10.150.20:FF:000006">
    <property type="entry name" value="DNA ligase"/>
    <property type="match status" value="1"/>
</dbReference>
<keyword evidence="5 15" id="KW-0235">DNA replication</keyword>
<evidence type="ECO:0000313" key="17">
    <source>
        <dbReference type="EMBL" id="AQP52926.1"/>
    </source>
</evidence>
<accession>A0A1Q2D3I7</accession>
<evidence type="ECO:0000256" key="8">
    <source>
        <dbReference type="ARBA" id="ARBA00022833"/>
    </source>
</evidence>
<dbReference type="SMART" id="SM00532">
    <property type="entry name" value="LIGANc"/>
    <property type="match status" value="1"/>
</dbReference>
<evidence type="ECO:0000256" key="15">
    <source>
        <dbReference type="HAMAP-Rule" id="MF_01588"/>
    </source>
</evidence>
<proteinExistence type="inferred from homology"/>
<dbReference type="InterPro" id="IPR001679">
    <property type="entry name" value="DNA_ligase"/>
</dbReference>
<keyword evidence="4 15" id="KW-0436">Ligase</keyword>
<evidence type="ECO:0000256" key="12">
    <source>
        <dbReference type="ARBA" id="ARBA00023211"/>
    </source>
</evidence>
<keyword evidence="18" id="KW-1185">Reference proteome</keyword>
<comment type="similarity">
    <text evidence="14 15">Belongs to the NAD-dependent DNA ligase family. LigA subfamily.</text>
</comment>
<dbReference type="Pfam" id="PF22745">
    <property type="entry name" value="Nlig-Ia"/>
    <property type="match status" value="1"/>
</dbReference>
<comment type="function">
    <text evidence="1 15">DNA ligase that catalyzes the formation of phosphodiester linkages between 5'-phosphoryl and 3'-hydroxyl groups in double-stranded DNA using NAD as a coenzyme and as the energy source for the reaction. It is essential for DNA replication and repair of damaged DNA.</text>
</comment>
<feature type="binding site" evidence="15">
    <location>
        <begin position="34"/>
        <end position="38"/>
    </location>
    <ligand>
        <name>NAD(+)</name>
        <dbReference type="ChEBI" id="CHEBI:57540"/>
    </ligand>
</feature>
<evidence type="ECO:0000256" key="1">
    <source>
        <dbReference type="ARBA" id="ARBA00004067"/>
    </source>
</evidence>
<dbReference type="InterPro" id="IPR013840">
    <property type="entry name" value="DNAligase_N"/>
</dbReference>
<evidence type="ECO:0000256" key="5">
    <source>
        <dbReference type="ARBA" id="ARBA00022705"/>
    </source>
</evidence>
<dbReference type="Pfam" id="PF03119">
    <property type="entry name" value="DNA_ligase_ZBD"/>
    <property type="match status" value="1"/>
</dbReference>
<keyword evidence="7 15" id="KW-0227">DNA damage</keyword>
<dbReference type="InterPro" id="IPR004149">
    <property type="entry name" value="Znf_DNAligase_C4"/>
</dbReference>
<feature type="binding site" evidence="15">
    <location>
        <position position="404"/>
    </location>
    <ligand>
        <name>Zn(2+)</name>
        <dbReference type="ChEBI" id="CHEBI:29105"/>
    </ligand>
</feature>
<dbReference type="NCBIfam" id="NF005932">
    <property type="entry name" value="PRK07956.1"/>
    <property type="match status" value="1"/>
</dbReference>
<dbReference type="GO" id="GO:0005829">
    <property type="term" value="C:cytosol"/>
    <property type="evidence" value="ECO:0007669"/>
    <property type="project" value="TreeGrafter"/>
</dbReference>
<dbReference type="PANTHER" id="PTHR23389:SF9">
    <property type="entry name" value="DNA LIGASE"/>
    <property type="match status" value="1"/>
</dbReference>
<feature type="binding site" evidence="15">
    <location>
        <position position="310"/>
    </location>
    <ligand>
        <name>NAD(+)</name>
        <dbReference type="ChEBI" id="CHEBI:57540"/>
    </ligand>
</feature>
<dbReference type="KEGG" id="vpi:BW732_00920"/>
<dbReference type="GO" id="GO:0003911">
    <property type="term" value="F:DNA ligase (NAD+) activity"/>
    <property type="evidence" value="ECO:0007669"/>
    <property type="project" value="UniProtKB-UniRule"/>
</dbReference>
<dbReference type="InterPro" id="IPR018239">
    <property type="entry name" value="DNA_ligase_AS"/>
</dbReference>
<dbReference type="Gene3D" id="3.40.50.10190">
    <property type="entry name" value="BRCT domain"/>
    <property type="match status" value="1"/>
</dbReference>
<sequence length="673" mass="75356">MTTDTIEQQIDRLNQQLKKWAVAYYEKDSPTVTDQEYDESYAKLVDLETRYPELIRPDSVTQQVGGQISSQFSKVTHRIPMLSLSNAFNREDLIAFDKRIRKLTTQPLRYMVELKIDGLAVNLRYENGQFVQGSTRGNGSVGEDITHNLKTVKSIPKRLAQPLSIEVRGECYMPKQSFIDLNKERELQGLTVFANPRNAAAGSLRQLDAKVTAKRNLSTFIYTVATPELFTATTQSGALDELDSLGLKTNHERQLCDSIESVWEYIEAFRDRRHELDYEIDGIVIKVDDFSAQEEIGYTVKAPKWAIAYKFPAEEAETVVREIEWTVGRTGVITPTAIMDPVRLAGTTVSRASLHNTDLIQEKDIRLFDHVMIHKAGDIIPEVTRVLMDKRSSASQPYQMPTNCPVCGTELEKIESEVALRCMNPMCPAQIKEGLNHFVSRNAMNIDGLGPRLLEQMYDLGLIKNFADLYSLTEEQLLTLDKVKEKSANNILTAIESSKANSLERLLFGLGIQHVGAKAAKLIAEEFQTMAAIMRASKEEISSIISIGPVIADSLHKYFEHDEARLLVSELERVGVNLSYLGQTSEDIAQIESPFKDKTIVLTGKLLDYNRTDAKNQIEALGGTVTGSVSKKTDLVIAGEDAGSKLKKANELGILVWNEKQMISAIENSRKVE</sequence>
<dbReference type="PANTHER" id="PTHR23389">
    <property type="entry name" value="CHROMOSOME TRANSMISSION FIDELITY FACTOR 18"/>
    <property type="match status" value="1"/>
</dbReference>
<evidence type="ECO:0000256" key="7">
    <source>
        <dbReference type="ARBA" id="ARBA00022763"/>
    </source>
</evidence>
<gene>
    <name evidence="15 17" type="primary">ligA</name>
    <name evidence="17" type="ORF">BW732_00920</name>
</gene>
<dbReference type="EC" id="6.5.1.2" evidence="2 15"/>
<feature type="binding site" evidence="15">
    <location>
        <position position="113"/>
    </location>
    <ligand>
        <name>NAD(+)</name>
        <dbReference type="ChEBI" id="CHEBI:57540"/>
    </ligand>
</feature>
<dbReference type="Gene3D" id="3.30.470.30">
    <property type="entry name" value="DNA ligase/mRNA capping enzyme"/>
    <property type="match status" value="1"/>
</dbReference>
<dbReference type="InterPro" id="IPR013839">
    <property type="entry name" value="DNAligase_adenylation"/>
</dbReference>
<dbReference type="InterPro" id="IPR041663">
    <property type="entry name" value="DisA/LigA_HHH"/>
</dbReference>
<feature type="binding site" evidence="15">
    <location>
        <position position="407"/>
    </location>
    <ligand>
        <name>Zn(2+)</name>
        <dbReference type="ChEBI" id="CHEBI:29105"/>
    </ligand>
</feature>
<keyword evidence="10 15" id="KW-0520">NAD</keyword>
<feature type="binding site" evidence="15">
    <location>
        <position position="136"/>
    </location>
    <ligand>
        <name>NAD(+)</name>
        <dbReference type="ChEBI" id="CHEBI:57540"/>
    </ligand>
</feature>
<dbReference type="PROSITE" id="PS01055">
    <property type="entry name" value="DNA_LIGASE_N1"/>
    <property type="match status" value="1"/>
</dbReference>
<organism evidence="17 18">
    <name type="scientific">Vagococcus penaei</name>
    <dbReference type="NCBI Taxonomy" id="633807"/>
    <lineage>
        <taxon>Bacteria</taxon>
        <taxon>Bacillati</taxon>
        <taxon>Bacillota</taxon>
        <taxon>Bacilli</taxon>
        <taxon>Lactobacillales</taxon>
        <taxon>Enterococcaceae</taxon>
        <taxon>Vagococcus</taxon>
    </lineage>
</organism>
<evidence type="ECO:0000256" key="6">
    <source>
        <dbReference type="ARBA" id="ARBA00022723"/>
    </source>
</evidence>
<keyword evidence="6 15" id="KW-0479">Metal-binding</keyword>
<feature type="binding site" evidence="15">
    <location>
        <position position="286"/>
    </location>
    <ligand>
        <name>NAD(+)</name>
        <dbReference type="ChEBI" id="CHEBI:57540"/>
    </ligand>
</feature>
<dbReference type="CDD" id="cd00114">
    <property type="entry name" value="LIGANc"/>
    <property type="match status" value="1"/>
</dbReference>
<dbReference type="AlphaFoldDB" id="A0A1Q2D3I7"/>
<dbReference type="SUPFAM" id="SSF50249">
    <property type="entry name" value="Nucleic acid-binding proteins"/>
    <property type="match status" value="1"/>
</dbReference>
<dbReference type="STRING" id="633807.BW732_00920"/>
<dbReference type="Pfam" id="PF03120">
    <property type="entry name" value="OB_DNA_ligase"/>
    <property type="match status" value="1"/>
</dbReference>
<dbReference type="HAMAP" id="MF_01588">
    <property type="entry name" value="DNA_ligase_A"/>
    <property type="match status" value="1"/>
</dbReference>
<dbReference type="InterPro" id="IPR036420">
    <property type="entry name" value="BRCT_dom_sf"/>
</dbReference>
<dbReference type="Gene3D" id="2.40.50.140">
    <property type="entry name" value="Nucleic acid-binding proteins"/>
    <property type="match status" value="1"/>
</dbReference>
<name>A0A1Q2D3I7_9ENTE</name>
<dbReference type="Pfam" id="PF12826">
    <property type="entry name" value="HHH_2"/>
    <property type="match status" value="1"/>
</dbReference>
<feature type="binding site" evidence="15">
    <location>
        <position position="170"/>
    </location>
    <ligand>
        <name>NAD(+)</name>
        <dbReference type="ChEBI" id="CHEBI:57540"/>
    </ligand>
</feature>
<dbReference type="InterPro" id="IPR012340">
    <property type="entry name" value="NA-bd_OB-fold"/>
</dbReference>
<dbReference type="Pfam" id="PF01653">
    <property type="entry name" value="DNA_ligase_aden"/>
    <property type="match status" value="1"/>
</dbReference>
<dbReference type="FunFam" id="1.10.150.20:FF:000007">
    <property type="entry name" value="DNA ligase"/>
    <property type="match status" value="1"/>
</dbReference>
<keyword evidence="12 15" id="KW-0464">Manganese</keyword>
<feature type="binding site" evidence="15">
    <location>
        <begin position="83"/>
        <end position="84"/>
    </location>
    <ligand>
        <name>NAD(+)</name>
        <dbReference type="ChEBI" id="CHEBI:57540"/>
    </ligand>
</feature>
<dbReference type="Gene3D" id="1.10.287.610">
    <property type="entry name" value="Helix hairpin bin"/>
    <property type="match status" value="1"/>
</dbReference>
<dbReference type="NCBIfam" id="TIGR00575">
    <property type="entry name" value="dnlj"/>
    <property type="match status" value="1"/>
</dbReference>
<dbReference type="FunFam" id="2.40.50.140:FF:000012">
    <property type="entry name" value="DNA ligase"/>
    <property type="match status" value="1"/>
</dbReference>
<keyword evidence="11 15" id="KW-0234">DNA repair</keyword>
<evidence type="ECO:0000256" key="13">
    <source>
        <dbReference type="ARBA" id="ARBA00034005"/>
    </source>
</evidence>
<evidence type="ECO:0000256" key="9">
    <source>
        <dbReference type="ARBA" id="ARBA00022842"/>
    </source>
</evidence>
<dbReference type="InterPro" id="IPR010994">
    <property type="entry name" value="RuvA_2-like"/>
</dbReference>
<dbReference type="PROSITE" id="PS50172">
    <property type="entry name" value="BRCT"/>
    <property type="match status" value="1"/>
</dbReference>
<dbReference type="InterPro" id="IPR033136">
    <property type="entry name" value="DNA_ligase_CS"/>
</dbReference>
<dbReference type="PIRSF" id="PIRSF001604">
    <property type="entry name" value="LigA"/>
    <property type="match status" value="1"/>
</dbReference>
<dbReference type="PROSITE" id="PS01056">
    <property type="entry name" value="DNA_LIGASE_N2"/>
    <property type="match status" value="1"/>
</dbReference>
<evidence type="ECO:0000313" key="18">
    <source>
        <dbReference type="Proteomes" id="UP000188246"/>
    </source>
</evidence>
<evidence type="ECO:0000256" key="10">
    <source>
        <dbReference type="ARBA" id="ARBA00023027"/>
    </source>
</evidence>
<dbReference type="GO" id="GO:0006260">
    <property type="term" value="P:DNA replication"/>
    <property type="evidence" value="ECO:0007669"/>
    <property type="project" value="UniProtKB-KW"/>
</dbReference>
<dbReference type="Gene3D" id="1.10.150.20">
    <property type="entry name" value="5' to 3' exonuclease, C-terminal subdomain"/>
    <property type="match status" value="2"/>
</dbReference>
<evidence type="ECO:0000256" key="11">
    <source>
        <dbReference type="ARBA" id="ARBA00023204"/>
    </source>
</evidence>
<protein>
    <recommendedName>
        <fullName evidence="3 15">DNA ligase</fullName>
        <ecNumber evidence="2 15">6.5.1.2</ecNumber>
    </recommendedName>
    <alternativeName>
        <fullName evidence="15">Polydeoxyribonucleotide synthase [NAD(+)]</fullName>
    </alternativeName>
</protein>
<dbReference type="SUPFAM" id="SSF52113">
    <property type="entry name" value="BRCT domain"/>
    <property type="match status" value="1"/>
</dbReference>
<feature type="binding site" evidence="15">
    <location>
        <position position="427"/>
    </location>
    <ligand>
        <name>Zn(2+)</name>
        <dbReference type="ChEBI" id="CHEBI:29105"/>
    </ligand>
</feature>
<dbReference type="OrthoDB" id="9759736at2"/>
<dbReference type="CDD" id="cd17748">
    <property type="entry name" value="BRCT_DNA_ligase_like"/>
    <property type="match status" value="1"/>
</dbReference>
<feature type="binding site" evidence="15">
    <location>
        <position position="422"/>
    </location>
    <ligand>
        <name>Zn(2+)</name>
        <dbReference type="ChEBI" id="CHEBI:29105"/>
    </ligand>
</feature>
<evidence type="ECO:0000256" key="16">
    <source>
        <dbReference type="RuleBase" id="RU000618"/>
    </source>
</evidence>
<reference evidence="17 18" key="1">
    <citation type="journal article" date="2010" name="Int. J. Syst. Evol. Microbiol.">
        <title>Vagococcus penaei sp. nov., isolated from spoilage microbiota of cooked shrimp (Penaeus vannamei).</title>
        <authorList>
            <person name="Jaffres E."/>
            <person name="Prevost H."/>
            <person name="Rossero A."/>
            <person name="Joffraud J.J."/>
            <person name="Dousset X."/>
        </authorList>
    </citation>
    <scope>NUCLEOTIDE SEQUENCE [LARGE SCALE GENOMIC DNA]</scope>
    <source>
        <strain evidence="17 18">CD276</strain>
    </source>
</reference>
<keyword evidence="9 15" id="KW-0460">Magnesium</keyword>
<dbReference type="Pfam" id="PF00533">
    <property type="entry name" value="BRCT"/>
    <property type="match status" value="1"/>
</dbReference>
<keyword evidence="8 15" id="KW-0862">Zinc</keyword>
<evidence type="ECO:0000256" key="2">
    <source>
        <dbReference type="ARBA" id="ARBA00012722"/>
    </source>
</evidence>
<evidence type="ECO:0000256" key="3">
    <source>
        <dbReference type="ARBA" id="ARBA00013308"/>
    </source>
</evidence>
<dbReference type="FunFam" id="3.30.470.30:FF:000001">
    <property type="entry name" value="DNA ligase"/>
    <property type="match status" value="1"/>
</dbReference>
<dbReference type="SUPFAM" id="SSF47781">
    <property type="entry name" value="RuvA domain 2-like"/>
    <property type="match status" value="1"/>
</dbReference>